<dbReference type="RefSeq" id="WP_012036633.1">
    <property type="nucleotide sequence ID" value="NC_009464.1"/>
</dbReference>
<dbReference type="GO" id="GO:0008237">
    <property type="term" value="F:metallopeptidase activity"/>
    <property type="evidence" value="ECO:0007669"/>
    <property type="project" value="InterPro"/>
</dbReference>
<dbReference type="KEGG" id="rci:RCIX434"/>
<proteinExistence type="predicted"/>
<dbReference type="Gene3D" id="3.30.2290.10">
    <property type="entry name" value="PmbA/TldD superfamily"/>
    <property type="match status" value="1"/>
</dbReference>
<feature type="domain" description="Metalloprotease TldD/E C-terminal" evidence="2">
    <location>
        <begin position="221"/>
        <end position="436"/>
    </location>
</feature>
<dbReference type="AlphaFoldDB" id="Q0W6X4"/>
<feature type="domain" description="Metalloprotease TldD/E N-terminal" evidence="1">
    <location>
        <begin position="19"/>
        <end position="78"/>
    </location>
</feature>
<name>Q0W6X4_METAR</name>
<gene>
    <name evidence="4" type="ORF">RCIX434</name>
</gene>
<feature type="domain" description="Metalloprotease TldD/E central" evidence="3">
    <location>
        <begin position="112"/>
        <end position="212"/>
    </location>
</feature>
<dbReference type="EMBL" id="AM114193">
    <property type="protein sequence ID" value="CAJ35869.1"/>
    <property type="molecule type" value="Genomic_DNA"/>
</dbReference>
<dbReference type="GO" id="GO:0006508">
    <property type="term" value="P:proteolysis"/>
    <property type="evidence" value="ECO:0007669"/>
    <property type="project" value="InterPro"/>
</dbReference>
<dbReference type="InterPro" id="IPR035068">
    <property type="entry name" value="TldD/PmbA_N"/>
</dbReference>
<dbReference type="Pfam" id="PF19289">
    <property type="entry name" value="PmbA_TldD_3rd"/>
    <property type="match status" value="1"/>
</dbReference>
<dbReference type="GeneID" id="5144938"/>
<dbReference type="Pfam" id="PF01523">
    <property type="entry name" value="PmbA_TldD_1st"/>
    <property type="match status" value="1"/>
</dbReference>
<dbReference type="Pfam" id="PF19290">
    <property type="entry name" value="PmbA_TldD_2nd"/>
    <property type="match status" value="1"/>
</dbReference>
<dbReference type="InterPro" id="IPR045570">
    <property type="entry name" value="Metalloprtase-TldD/E_cen_dom"/>
</dbReference>
<dbReference type="STRING" id="351160.RCIX434"/>
<dbReference type="SUPFAM" id="SSF111283">
    <property type="entry name" value="Putative modulator of DNA gyrase, PmbA/TldD"/>
    <property type="match status" value="1"/>
</dbReference>
<evidence type="ECO:0000259" key="3">
    <source>
        <dbReference type="Pfam" id="PF19290"/>
    </source>
</evidence>
<accession>Q0W6X4</accession>
<evidence type="ECO:0000313" key="5">
    <source>
        <dbReference type="Proteomes" id="UP000000663"/>
    </source>
</evidence>
<dbReference type="PANTHER" id="PTHR43421">
    <property type="entry name" value="METALLOPROTEASE PMBA"/>
    <property type="match status" value="1"/>
</dbReference>
<dbReference type="GO" id="GO:0005829">
    <property type="term" value="C:cytosol"/>
    <property type="evidence" value="ECO:0007669"/>
    <property type="project" value="TreeGrafter"/>
</dbReference>
<keyword evidence="5" id="KW-1185">Reference proteome</keyword>
<evidence type="ECO:0000259" key="2">
    <source>
        <dbReference type="Pfam" id="PF19289"/>
    </source>
</evidence>
<dbReference type="PANTHER" id="PTHR43421:SF1">
    <property type="entry name" value="METALLOPROTEASE PMBA"/>
    <property type="match status" value="1"/>
</dbReference>
<evidence type="ECO:0000259" key="1">
    <source>
        <dbReference type="Pfam" id="PF01523"/>
    </source>
</evidence>
<sequence>MIDANKLVDLAIRLGASDAEVYAASGKIITVETEHGELGHAEESISEGAGIRVIVDGAEGYSSSNDPFRFEDAVKAAIVCAKARPKDPALKGLPLKPQAYPGVSGIYDQRVADISLDQCVDLAAGMIRAAKEDKGTSVTAAKFSSVVSDTVIANSNGVLVEDRETVVMGYVDVIIKEDGQVSTGFEYDVARSLSLDLGSVGTRASKLARDSLGSSHVSEQTSDVLLGPFAFGDLLESTLLSSVSAENVQKGRSGLAGRVGEKIAVPELTIVDDGLLTGGLGTSKSDDEGVPSQRTEIVTDGTLTSFLYDSYTAGKEGRESTGNAVRGSYSTPPKIGARNVLFEFPRSDVIKETKKGIYVNSVIGAHTANPITGDFSVECRNAFVVENGVMVKPVKSLMLSGNVFDLLKKIDGMGKDDRLTGAIISPTVRVKEMRVTPGA</sequence>
<dbReference type="InterPro" id="IPR045569">
    <property type="entry name" value="Metalloprtase-TldD/E_C"/>
</dbReference>
<reference evidence="4 5" key="1">
    <citation type="journal article" date="2006" name="Science">
        <title>Genome of rice cluster I archaea -- the key methane producers in the rice rhizosphere.</title>
        <authorList>
            <person name="Erkel C."/>
            <person name="Kube M."/>
            <person name="Reinhardt R."/>
            <person name="Liesack W."/>
        </authorList>
    </citation>
    <scope>NUCLEOTIDE SEQUENCE [LARGE SCALE GENOMIC DNA]</scope>
    <source>
        <strain evidence="5">DSM 22066 / NBRC 105507 / MRE50</strain>
    </source>
</reference>
<dbReference type="PATRIC" id="fig|351160.9.peg.2367"/>
<dbReference type="InterPro" id="IPR047657">
    <property type="entry name" value="PmbA"/>
</dbReference>
<organism evidence="4 5">
    <name type="scientific">Methanocella arvoryzae (strain DSM 22066 / NBRC 105507 / MRE50)</name>
    <dbReference type="NCBI Taxonomy" id="351160"/>
    <lineage>
        <taxon>Archaea</taxon>
        <taxon>Methanobacteriati</taxon>
        <taxon>Methanobacteriota</taxon>
        <taxon>Stenosarchaea group</taxon>
        <taxon>Methanomicrobia</taxon>
        <taxon>Methanocellales</taxon>
        <taxon>Methanocellaceae</taxon>
        <taxon>Methanocella</taxon>
    </lineage>
</organism>
<dbReference type="InterPro" id="IPR036059">
    <property type="entry name" value="TldD/PmbA_sf"/>
</dbReference>
<protein>
    <submittedName>
        <fullName evidence="4">Peptidase (U62 family)</fullName>
    </submittedName>
</protein>
<evidence type="ECO:0000313" key="4">
    <source>
        <dbReference type="EMBL" id="CAJ35869.1"/>
    </source>
</evidence>
<dbReference type="InterPro" id="IPR002510">
    <property type="entry name" value="Metalloprtase-TldD/E_N"/>
</dbReference>
<dbReference type="Proteomes" id="UP000000663">
    <property type="component" value="Chromosome"/>
</dbReference>
<dbReference type="eggNOG" id="arCOG00322">
    <property type="taxonomic scope" value="Archaea"/>
</dbReference>